<proteinExistence type="predicted"/>
<dbReference type="EMBL" id="JAPKFM010000019">
    <property type="protein sequence ID" value="MCX2965768.1"/>
    <property type="molecule type" value="Genomic_DNA"/>
</dbReference>
<reference evidence="2" key="1">
    <citation type="submission" date="2022-10" db="EMBL/GenBank/DDBJ databases">
        <title>WGS of marine actinomycetes from Thailand.</title>
        <authorList>
            <person name="Thawai C."/>
        </authorList>
    </citation>
    <scope>NUCLEOTIDE SEQUENCE</scope>
    <source>
        <strain evidence="2">SW21</strain>
    </source>
</reference>
<protein>
    <recommendedName>
        <fullName evidence="4">DUF222 domain-containing protein</fullName>
    </recommendedName>
</protein>
<feature type="compositionally biased region" description="Basic and acidic residues" evidence="1">
    <location>
        <begin position="436"/>
        <end position="458"/>
    </location>
</feature>
<feature type="compositionally biased region" description="Low complexity" evidence="1">
    <location>
        <begin position="383"/>
        <end position="394"/>
    </location>
</feature>
<name>A0A9X3D6D2_9ACTN</name>
<feature type="compositionally biased region" description="Acidic residues" evidence="1">
    <location>
        <begin position="159"/>
        <end position="198"/>
    </location>
</feature>
<organism evidence="2 3">
    <name type="scientific">Gordonia aquimaris</name>
    <dbReference type="NCBI Taxonomy" id="2984863"/>
    <lineage>
        <taxon>Bacteria</taxon>
        <taxon>Bacillati</taxon>
        <taxon>Actinomycetota</taxon>
        <taxon>Actinomycetes</taxon>
        <taxon>Mycobacteriales</taxon>
        <taxon>Gordoniaceae</taxon>
        <taxon>Gordonia</taxon>
    </lineage>
</organism>
<feature type="compositionally biased region" description="Low complexity" evidence="1">
    <location>
        <begin position="343"/>
        <end position="356"/>
    </location>
</feature>
<dbReference type="Proteomes" id="UP001143347">
    <property type="component" value="Unassembled WGS sequence"/>
</dbReference>
<feature type="region of interest" description="Disordered" evidence="1">
    <location>
        <begin position="339"/>
        <end position="480"/>
    </location>
</feature>
<evidence type="ECO:0000256" key="1">
    <source>
        <dbReference type="SAM" id="MobiDB-lite"/>
    </source>
</evidence>
<evidence type="ECO:0008006" key="4">
    <source>
        <dbReference type="Google" id="ProtNLM"/>
    </source>
</evidence>
<keyword evidence="3" id="KW-1185">Reference proteome</keyword>
<feature type="region of interest" description="Disordered" evidence="1">
    <location>
        <begin position="149"/>
        <end position="208"/>
    </location>
</feature>
<comment type="caution">
    <text evidence="2">The sequence shown here is derived from an EMBL/GenBank/DDBJ whole genome shotgun (WGS) entry which is preliminary data.</text>
</comment>
<dbReference type="RefSeq" id="WP_266062812.1">
    <property type="nucleotide sequence ID" value="NZ_JAPKFM010000019.1"/>
</dbReference>
<accession>A0A9X3D6D2</accession>
<sequence length="531" mass="57074">MFSFTDHDADDTVLSAPLDGVAEQMAYAEGVRDTLRLSRQSEARTVLGAGMIGDRAYNDRMNGQGPHANSGSHTKAHKFAIGEISLQLGITRGKAGEWASLAHMLADLPKIRLAYLAGDFSTHRVTELATSSQTAPKGNLRPRLNDILDEALGPRPDIPIEEPTPDADACADSDASVDADASADNDACTDDDPDTGDAVEDHAPEDPAQAPVDFEDIALELAYRPTPDTVLRDELDSALISLDPDAHAQAREDVAQAFQNVTFAKEAFGHMQMSACLSAEHAIHLQHRIADLIAERVCRRDPRRVGHRRAIALAEIHGVPDVRLDCQCGYDTCTARTRKRAADATPTVAADDNAVTPETTATPVDQSTDSAEPGTTTVEPSATQSDTTDTTPDPTSDDDPGDGSQSTTWTARCDAPTPDVRGSSNACPDNVGSEHNPTEVDPLAHHHAAERTVDDESPGHQSPLDAKQHPVNGKRHPVDGERRPLDVRRVRSNQATPAVLPPAPAVLKSRCAATPRAHRIVRYRDYCCRHP</sequence>
<gene>
    <name evidence="2" type="ORF">OSB52_16900</name>
</gene>
<dbReference type="AlphaFoldDB" id="A0A9X3D6D2"/>
<evidence type="ECO:0000313" key="2">
    <source>
        <dbReference type="EMBL" id="MCX2965768.1"/>
    </source>
</evidence>
<feature type="compositionally biased region" description="Polar residues" evidence="1">
    <location>
        <begin position="357"/>
        <end position="382"/>
    </location>
</feature>
<evidence type="ECO:0000313" key="3">
    <source>
        <dbReference type="Proteomes" id="UP001143347"/>
    </source>
</evidence>